<evidence type="ECO:0000313" key="7">
    <source>
        <dbReference type="Proteomes" id="UP001370758"/>
    </source>
</evidence>
<dbReference type="PROSITE" id="PS51635">
    <property type="entry name" value="PNPLA"/>
    <property type="match status" value="1"/>
</dbReference>
<sequence length="597" mass="66695">MAALQLPRAGHIPRSQIDALLQFKWDPSEGPLGDGTYALKNYHEQKSQPIPGNETVINAEVWFKSPALDEVTIRKINSVQLFAESHDQGFCNDESAGNWTWFELGIYQSPEDEAPRITDGGIELVWRSHYNNFKSPNYKWCEGDKFTEQHDFVKNLMPGNCIGVRLCSRFQAWKIHARNGYLVFELGHETMDRDAPPAYSEIISELRTIQDAIRDVNEATNAAFSPELSNGLLRADAFTSVDETPLRVLSLDGGGVRGLVTLHLLKAVFEKANITKDPHEVFDMIGGTSTGGLIAIMLGRLKMSLEECIQAYQVVMKKVFPEGFFKMFSSALSSGTRYSAKPLEDAIKDFVRQKLGDPDAKLLDPNPKNKCKIFVIAVRSDGLNNRAPVFLRSYQLKNPEEQLEFPDIKIWEAARATSAAPTYFEPLVLGNYQFLDGGLGANNPLGWLWTELLTVYGATRPTSTFLTIGTGMQPNHGLDNPANPTKVLSTVGTFTSVATNTELTHLLFRTLIDAFAPHTKGKKYFRLNVGKHVDAWEEKTGWFRKTTVYHPDNWESIGALDDINALGPLLKLTQEYIKKDSQLFDQVASSLTVQVKA</sequence>
<keyword evidence="7" id="KW-1185">Reference proteome</keyword>
<keyword evidence="2 4" id="KW-0442">Lipid degradation</keyword>
<keyword evidence="3 4" id="KW-0443">Lipid metabolism</keyword>
<dbReference type="EMBL" id="JAVHJL010000013">
    <property type="protein sequence ID" value="KAK6495233.1"/>
    <property type="molecule type" value="Genomic_DNA"/>
</dbReference>
<dbReference type="GO" id="GO:0046486">
    <property type="term" value="P:glycerolipid metabolic process"/>
    <property type="evidence" value="ECO:0007669"/>
    <property type="project" value="UniProtKB-ARBA"/>
</dbReference>
<dbReference type="GO" id="GO:0016042">
    <property type="term" value="P:lipid catabolic process"/>
    <property type="evidence" value="ECO:0007669"/>
    <property type="project" value="UniProtKB-UniRule"/>
</dbReference>
<dbReference type="SUPFAM" id="SSF52151">
    <property type="entry name" value="FabD/lysophospholipase-like"/>
    <property type="match status" value="1"/>
</dbReference>
<keyword evidence="1 4" id="KW-0378">Hydrolase</keyword>
<name>A0AAV9VQ02_9PEZI</name>
<evidence type="ECO:0000256" key="3">
    <source>
        <dbReference type="ARBA" id="ARBA00023098"/>
    </source>
</evidence>
<protein>
    <recommendedName>
        <fullName evidence="5">PNPLA domain-containing protein</fullName>
    </recommendedName>
</protein>
<comment type="caution">
    <text evidence="6">The sequence shown here is derived from an EMBL/GenBank/DDBJ whole genome shotgun (WGS) entry which is preliminary data.</text>
</comment>
<feature type="short sequence motif" description="GXSXG" evidence="4">
    <location>
        <begin position="287"/>
        <end position="291"/>
    </location>
</feature>
<feature type="active site" description="Proton acceptor" evidence="4">
    <location>
        <position position="436"/>
    </location>
</feature>
<evidence type="ECO:0000259" key="5">
    <source>
        <dbReference type="PROSITE" id="PS51635"/>
    </source>
</evidence>
<evidence type="ECO:0000256" key="4">
    <source>
        <dbReference type="PROSITE-ProRule" id="PRU01161"/>
    </source>
</evidence>
<proteinExistence type="predicted"/>
<organism evidence="6 7">
    <name type="scientific">Arthrobotrys musiformis</name>
    <dbReference type="NCBI Taxonomy" id="47236"/>
    <lineage>
        <taxon>Eukaryota</taxon>
        <taxon>Fungi</taxon>
        <taxon>Dikarya</taxon>
        <taxon>Ascomycota</taxon>
        <taxon>Pezizomycotina</taxon>
        <taxon>Orbiliomycetes</taxon>
        <taxon>Orbiliales</taxon>
        <taxon>Orbiliaceae</taxon>
        <taxon>Arthrobotrys</taxon>
    </lineage>
</organism>
<dbReference type="CDD" id="cd07216">
    <property type="entry name" value="Pat17_PNPLA8_PNPLA9_like3"/>
    <property type="match status" value="1"/>
</dbReference>
<accession>A0AAV9VQ02</accession>
<dbReference type="AlphaFoldDB" id="A0AAV9VQ02"/>
<evidence type="ECO:0000313" key="6">
    <source>
        <dbReference type="EMBL" id="KAK6495233.1"/>
    </source>
</evidence>
<dbReference type="Pfam" id="PF01734">
    <property type="entry name" value="Patatin"/>
    <property type="match status" value="1"/>
</dbReference>
<dbReference type="Proteomes" id="UP001370758">
    <property type="component" value="Unassembled WGS sequence"/>
</dbReference>
<dbReference type="PANTHER" id="PTHR24185:SF1">
    <property type="entry name" value="CALCIUM-INDEPENDENT PHOSPHOLIPASE A2-GAMMA"/>
    <property type="match status" value="1"/>
</dbReference>
<evidence type="ECO:0000256" key="1">
    <source>
        <dbReference type="ARBA" id="ARBA00022801"/>
    </source>
</evidence>
<feature type="active site" description="Nucleophile" evidence="4">
    <location>
        <position position="289"/>
    </location>
</feature>
<dbReference type="GO" id="GO:0047499">
    <property type="term" value="F:calcium-independent phospholipase A2 activity"/>
    <property type="evidence" value="ECO:0007669"/>
    <property type="project" value="TreeGrafter"/>
</dbReference>
<feature type="short sequence motif" description="GXGXXG" evidence="4">
    <location>
        <begin position="253"/>
        <end position="258"/>
    </location>
</feature>
<dbReference type="Gene3D" id="3.40.1090.10">
    <property type="entry name" value="Cytosolic phospholipase A2 catalytic domain"/>
    <property type="match status" value="1"/>
</dbReference>
<reference evidence="6 7" key="1">
    <citation type="submission" date="2023-08" db="EMBL/GenBank/DDBJ databases">
        <authorList>
            <person name="Palmer J.M."/>
        </authorList>
    </citation>
    <scope>NUCLEOTIDE SEQUENCE [LARGE SCALE GENOMIC DNA]</scope>
    <source>
        <strain evidence="6 7">TWF481</strain>
    </source>
</reference>
<feature type="short sequence motif" description="DGA/G" evidence="4">
    <location>
        <begin position="436"/>
        <end position="438"/>
    </location>
</feature>
<evidence type="ECO:0000256" key="2">
    <source>
        <dbReference type="ARBA" id="ARBA00022963"/>
    </source>
</evidence>
<feature type="domain" description="PNPLA" evidence="5">
    <location>
        <begin position="249"/>
        <end position="449"/>
    </location>
</feature>
<dbReference type="GO" id="GO:0019369">
    <property type="term" value="P:arachidonate metabolic process"/>
    <property type="evidence" value="ECO:0007669"/>
    <property type="project" value="TreeGrafter"/>
</dbReference>
<dbReference type="InterPro" id="IPR002641">
    <property type="entry name" value="PNPLA_dom"/>
</dbReference>
<dbReference type="GO" id="GO:0016020">
    <property type="term" value="C:membrane"/>
    <property type="evidence" value="ECO:0007669"/>
    <property type="project" value="TreeGrafter"/>
</dbReference>
<dbReference type="PANTHER" id="PTHR24185">
    <property type="entry name" value="CALCIUM-INDEPENDENT PHOSPHOLIPASE A2-GAMMA"/>
    <property type="match status" value="1"/>
</dbReference>
<gene>
    <name evidence="6" type="ORF">TWF481_003259</name>
</gene>
<dbReference type="InterPro" id="IPR016035">
    <property type="entry name" value="Acyl_Trfase/lysoPLipase"/>
</dbReference>